<comment type="caution">
    <text evidence="2">The sequence shown here is derived from an EMBL/GenBank/DDBJ whole genome shotgun (WGS) entry which is preliminary data.</text>
</comment>
<feature type="region of interest" description="Disordered" evidence="1">
    <location>
        <begin position="45"/>
        <end position="68"/>
    </location>
</feature>
<feature type="non-terminal residue" evidence="2">
    <location>
        <position position="144"/>
    </location>
</feature>
<reference evidence="2" key="1">
    <citation type="submission" date="2023-10" db="EMBL/GenBank/DDBJ databases">
        <authorList>
            <person name="Chen Y."/>
            <person name="Shah S."/>
            <person name="Dougan E. K."/>
            <person name="Thang M."/>
            <person name="Chan C."/>
        </authorList>
    </citation>
    <scope>NUCLEOTIDE SEQUENCE [LARGE SCALE GENOMIC DNA]</scope>
</reference>
<organism evidence="2 3">
    <name type="scientific">Prorocentrum cordatum</name>
    <dbReference type="NCBI Taxonomy" id="2364126"/>
    <lineage>
        <taxon>Eukaryota</taxon>
        <taxon>Sar</taxon>
        <taxon>Alveolata</taxon>
        <taxon>Dinophyceae</taxon>
        <taxon>Prorocentrales</taxon>
        <taxon>Prorocentraceae</taxon>
        <taxon>Prorocentrum</taxon>
    </lineage>
</organism>
<proteinExistence type="predicted"/>
<gene>
    <name evidence="2" type="ORF">PCOR1329_LOCUS9410</name>
</gene>
<evidence type="ECO:0000313" key="2">
    <source>
        <dbReference type="EMBL" id="CAK0801577.1"/>
    </source>
</evidence>
<keyword evidence="3" id="KW-1185">Reference proteome</keyword>
<sequence>MAHPKMRQIEKRLSAACTRLEEWNLQMVQPRAPVAKLADEFDEAEKEHRRLVQSQHTSVEPPSNKPEATPAVPLAAILDGSFTKALIMDPAELLGSCEDYELSESHQRELELWGEELTAGMKHIASTLFSKAAEEAPEIKGAHR</sequence>
<feature type="compositionally biased region" description="Polar residues" evidence="1">
    <location>
        <begin position="52"/>
        <end position="61"/>
    </location>
</feature>
<evidence type="ECO:0000256" key="1">
    <source>
        <dbReference type="SAM" id="MobiDB-lite"/>
    </source>
</evidence>
<protein>
    <submittedName>
        <fullName evidence="2">Uncharacterized protein</fullName>
    </submittedName>
</protein>
<evidence type="ECO:0000313" key="3">
    <source>
        <dbReference type="Proteomes" id="UP001189429"/>
    </source>
</evidence>
<dbReference type="Proteomes" id="UP001189429">
    <property type="component" value="Unassembled WGS sequence"/>
</dbReference>
<name>A0ABN9Q722_9DINO</name>
<dbReference type="EMBL" id="CAUYUJ010002618">
    <property type="protein sequence ID" value="CAK0801577.1"/>
    <property type="molecule type" value="Genomic_DNA"/>
</dbReference>
<accession>A0ABN9Q722</accession>